<dbReference type="FunFam" id="3.40.1350.10:FF:000007">
    <property type="entry name" value="tRNA-splicing endonuclease subunit Sen2"/>
    <property type="match status" value="1"/>
</dbReference>
<dbReference type="InterPro" id="IPR016589">
    <property type="entry name" value="tRNA_splic_SEN2"/>
</dbReference>
<keyword evidence="2 4" id="KW-0819">tRNA processing</keyword>
<name>A0A8H6F8N1_9LECA</name>
<dbReference type="GO" id="GO:0003676">
    <property type="term" value="F:nucleic acid binding"/>
    <property type="evidence" value="ECO:0007669"/>
    <property type="project" value="InterPro"/>
</dbReference>
<feature type="active site" evidence="5">
    <location>
        <position position="354"/>
    </location>
</feature>
<dbReference type="InterPro" id="IPR006677">
    <property type="entry name" value="tRNA_intron_Endonuc_cat-like"/>
</dbReference>
<evidence type="ECO:0000256" key="5">
    <source>
        <dbReference type="PIRSR" id="PIRSR011789-1"/>
    </source>
</evidence>
<dbReference type="EMBL" id="JACCJB010000021">
    <property type="protein sequence ID" value="KAF6218823.1"/>
    <property type="molecule type" value="Genomic_DNA"/>
</dbReference>
<evidence type="ECO:0000256" key="4">
    <source>
        <dbReference type="PIRNR" id="PIRNR011789"/>
    </source>
</evidence>
<dbReference type="GO" id="GO:0000379">
    <property type="term" value="P:tRNA-type intron splice site recognition and cleavage"/>
    <property type="evidence" value="ECO:0007669"/>
    <property type="project" value="TreeGrafter"/>
</dbReference>
<dbReference type="GO" id="GO:0000213">
    <property type="term" value="F:tRNA-intron lyase activity"/>
    <property type="evidence" value="ECO:0007669"/>
    <property type="project" value="UniProtKB-UniRule"/>
</dbReference>
<dbReference type="Proteomes" id="UP000593566">
    <property type="component" value="Unassembled WGS sequence"/>
</dbReference>
<dbReference type="GeneID" id="59333772"/>
<dbReference type="InterPro" id="IPR036167">
    <property type="entry name" value="tRNA_intron_Endo_cat-like_sf"/>
</dbReference>
<dbReference type="PANTHER" id="PTHR21227">
    <property type="entry name" value="TRNA-SPLICING ENDONUCLEASE SUBUNIT SEN2"/>
    <property type="match status" value="1"/>
</dbReference>
<feature type="region of interest" description="Disordered" evidence="6">
    <location>
        <begin position="168"/>
        <end position="190"/>
    </location>
</feature>
<comment type="caution">
    <text evidence="8">The sequence shown here is derived from an EMBL/GenBank/DDBJ whole genome shotgun (WGS) entry which is preliminary data.</text>
</comment>
<dbReference type="GO" id="GO:0000214">
    <property type="term" value="C:tRNA-intron endonuclease complex"/>
    <property type="evidence" value="ECO:0007669"/>
    <property type="project" value="UniProtKB-UniRule"/>
</dbReference>
<dbReference type="Gene3D" id="3.40.1350.10">
    <property type="match status" value="1"/>
</dbReference>
<dbReference type="InterPro" id="IPR011856">
    <property type="entry name" value="tRNA_endonuc-like_dom_sf"/>
</dbReference>
<dbReference type="SUPFAM" id="SSF53032">
    <property type="entry name" value="tRNA-intron endonuclease catalytic domain-like"/>
    <property type="match status" value="1"/>
</dbReference>
<dbReference type="Pfam" id="PF01974">
    <property type="entry name" value="tRNA_int_endo"/>
    <property type="match status" value="1"/>
</dbReference>
<gene>
    <name evidence="8" type="ORF">HO133_005366</name>
</gene>
<feature type="active site" evidence="5">
    <location>
        <position position="411"/>
    </location>
</feature>
<reference evidence="8 9" key="1">
    <citation type="journal article" date="2020" name="Genomics">
        <title>Complete, high-quality genomes from long-read metagenomic sequencing of two wolf lichen thalli reveals enigmatic genome architecture.</title>
        <authorList>
            <person name="McKenzie S.K."/>
            <person name="Walston R.F."/>
            <person name="Allen J.L."/>
        </authorList>
    </citation>
    <scope>NUCLEOTIDE SEQUENCE [LARGE SCALE GENOMIC DNA]</scope>
    <source>
        <strain evidence="8">WasteWater1</strain>
    </source>
</reference>
<evidence type="ECO:0000256" key="1">
    <source>
        <dbReference type="ARBA" id="ARBA00008078"/>
    </source>
</evidence>
<proteinExistence type="inferred from homology"/>
<organism evidence="8 9">
    <name type="scientific">Letharia lupina</name>
    <dbReference type="NCBI Taxonomy" id="560253"/>
    <lineage>
        <taxon>Eukaryota</taxon>
        <taxon>Fungi</taxon>
        <taxon>Dikarya</taxon>
        <taxon>Ascomycota</taxon>
        <taxon>Pezizomycotina</taxon>
        <taxon>Lecanoromycetes</taxon>
        <taxon>OSLEUM clade</taxon>
        <taxon>Lecanoromycetidae</taxon>
        <taxon>Lecanorales</taxon>
        <taxon>Lecanorineae</taxon>
        <taxon>Parmeliaceae</taxon>
        <taxon>Letharia</taxon>
    </lineage>
</organism>
<dbReference type="RefSeq" id="XP_037148258.1">
    <property type="nucleotide sequence ID" value="XM_037296276.1"/>
</dbReference>
<dbReference type="InterPro" id="IPR006676">
    <property type="entry name" value="tRNA_splic"/>
</dbReference>
<feature type="region of interest" description="Disordered" evidence="6">
    <location>
        <begin position="1"/>
        <end position="28"/>
    </location>
</feature>
<dbReference type="EC" id="4.6.1.16" evidence="4"/>
<protein>
    <recommendedName>
        <fullName evidence="4">tRNA-splicing endonuclease subunit Sen2</fullName>
        <ecNumber evidence="4">4.6.1.16</ecNumber>
    </recommendedName>
</protein>
<feature type="active site" evidence="5">
    <location>
        <position position="362"/>
    </location>
</feature>
<accession>A0A8H6F8N1</accession>
<comment type="function">
    <text evidence="4">Constitutes one of the two catalytic subunit of the tRNA-splicing endonuclease complex, a complex responsible for identification and cleavage of the splice sites in pre-tRNA. It cleaves pre-tRNA at the 5'- and 3'-splice sites to release the intron. The products are an intron and two tRNA half-molecules bearing 2',3'-cyclic phosphate and 5'-OH termini. There are no conserved sequences at the splice sites, but the intron is invariably located at the same site in the gene, placing the splice sites an invariant distance from the constant structural features of the tRNA body.</text>
</comment>
<feature type="domain" description="tRNA intron endonuclease catalytic" evidence="7">
    <location>
        <begin position="324"/>
        <end position="418"/>
    </location>
</feature>
<sequence length="465" mass="53451">MTSIEATEPLLQPSEPPPPRPPPRPSYGKIHAKSLPVNVYPSPPLIPHNPLSIFYIAFTYLYRLLAPPSSHPKILYHGYFSPETRSVHVTDETAIRALWESGFFGKGSLSRSEPSWLDREKKRKGLIANETSEEFTAQRRAERRRFKQERARKEREAIEEKLKEERRIHKNGHVAEPTARSRYEDLNGGPVDSLAKSMESLFEQQPLSPPVPPPIMLSLSDAADDKDTGKEDYVSQFPTGLATSDPSKPTEQDLEAEAAAIENQEHLQLNPSEAFFLVYALGILQIRAQKISAPLLPETLFTLFRRHSYFPPRECQDLQSDDPFLLQYVVYHHFRSLGWVVRPGIKFAVDWLLYLRGPVFSHAEFAIIVLPAYTHTYWRSTQELQKSTMKKESKSWWWLHCVNRVQSQVRKSLVICYVEVPPPRAVPVPAESKASVKEIDIGQVLKQYKVRELTLKRWTPNRERD</sequence>
<evidence type="ECO:0000259" key="7">
    <source>
        <dbReference type="Pfam" id="PF01974"/>
    </source>
</evidence>
<comment type="similarity">
    <text evidence="1 4">Belongs to the tRNA-intron endonuclease family.</text>
</comment>
<feature type="compositionally biased region" description="Pro residues" evidence="6">
    <location>
        <begin position="14"/>
        <end position="25"/>
    </location>
</feature>
<keyword evidence="9" id="KW-1185">Reference proteome</keyword>
<dbReference type="CDD" id="cd22363">
    <property type="entry name" value="tRNA-intron_lyase_C"/>
    <property type="match status" value="1"/>
</dbReference>
<evidence type="ECO:0000313" key="8">
    <source>
        <dbReference type="EMBL" id="KAF6218823.1"/>
    </source>
</evidence>
<evidence type="ECO:0000256" key="6">
    <source>
        <dbReference type="SAM" id="MobiDB-lite"/>
    </source>
</evidence>
<evidence type="ECO:0000256" key="3">
    <source>
        <dbReference type="ARBA" id="ARBA00023239"/>
    </source>
</evidence>
<dbReference type="GO" id="GO:0005737">
    <property type="term" value="C:cytoplasm"/>
    <property type="evidence" value="ECO:0007669"/>
    <property type="project" value="TreeGrafter"/>
</dbReference>
<dbReference type="PANTHER" id="PTHR21227:SF0">
    <property type="entry name" value="TRNA-SPLICING ENDONUCLEASE SUBUNIT SEN2"/>
    <property type="match status" value="1"/>
</dbReference>
<evidence type="ECO:0000313" key="9">
    <source>
        <dbReference type="Proteomes" id="UP000593566"/>
    </source>
</evidence>
<dbReference type="AlphaFoldDB" id="A0A8H6F8N1"/>
<keyword evidence="3 4" id="KW-0456">Lyase</keyword>
<dbReference type="PIRSF" id="PIRSF011789">
    <property type="entry name" value="tRNA_splic_SEN2"/>
    <property type="match status" value="1"/>
</dbReference>
<evidence type="ECO:0000256" key="2">
    <source>
        <dbReference type="ARBA" id="ARBA00022694"/>
    </source>
</evidence>